<reference evidence="1" key="2">
    <citation type="submission" date="2020-08" db="EMBL/GenBank/DDBJ databases">
        <title>Plant Genome Project.</title>
        <authorList>
            <person name="Zhang R.-G."/>
        </authorList>
    </citation>
    <scope>NUCLEOTIDE SEQUENCE</scope>
    <source>
        <strain evidence="1">Huo1</strain>
        <tissue evidence="1">Leaf</tissue>
    </source>
</reference>
<protein>
    <recommendedName>
        <fullName evidence="3">Auxin-responsive protein</fullName>
    </recommendedName>
</protein>
<sequence>MKLDLALSNTSIHNLPQNDEKKRKLDESFFDDEMTSNKRTLRLDCGCVDVEEDAVVGWPPMNSRMRKVAELHRRESTASTWITAAAALEEED</sequence>
<name>A0A8X8WNC7_SALSN</name>
<reference evidence="1" key="1">
    <citation type="submission" date="2018-01" db="EMBL/GenBank/DDBJ databases">
        <authorList>
            <person name="Mao J.F."/>
        </authorList>
    </citation>
    <scope>NUCLEOTIDE SEQUENCE</scope>
    <source>
        <strain evidence="1">Huo1</strain>
        <tissue evidence="1">Leaf</tissue>
    </source>
</reference>
<dbReference type="AlphaFoldDB" id="A0A8X8WNC7"/>
<dbReference type="EMBL" id="PNBA02000016">
    <property type="protein sequence ID" value="KAG6397640.1"/>
    <property type="molecule type" value="Genomic_DNA"/>
</dbReference>
<organism evidence="1">
    <name type="scientific">Salvia splendens</name>
    <name type="common">Scarlet sage</name>
    <dbReference type="NCBI Taxonomy" id="180675"/>
    <lineage>
        <taxon>Eukaryota</taxon>
        <taxon>Viridiplantae</taxon>
        <taxon>Streptophyta</taxon>
        <taxon>Embryophyta</taxon>
        <taxon>Tracheophyta</taxon>
        <taxon>Spermatophyta</taxon>
        <taxon>Magnoliopsida</taxon>
        <taxon>eudicotyledons</taxon>
        <taxon>Gunneridae</taxon>
        <taxon>Pentapetalae</taxon>
        <taxon>asterids</taxon>
        <taxon>lamiids</taxon>
        <taxon>Lamiales</taxon>
        <taxon>Lamiaceae</taxon>
        <taxon>Nepetoideae</taxon>
        <taxon>Mentheae</taxon>
        <taxon>Salviinae</taxon>
        <taxon>Salvia</taxon>
        <taxon>Salvia subgen. Calosphace</taxon>
        <taxon>core Calosphace</taxon>
    </lineage>
</organism>
<dbReference type="Proteomes" id="UP000298416">
    <property type="component" value="Unassembled WGS sequence"/>
</dbReference>
<gene>
    <name evidence="1" type="ORF">SASPL_143810</name>
</gene>
<evidence type="ECO:0000313" key="1">
    <source>
        <dbReference type="EMBL" id="KAG6397640.1"/>
    </source>
</evidence>
<proteinExistence type="predicted"/>
<comment type="caution">
    <text evidence="1">The sequence shown here is derived from an EMBL/GenBank/DDBJ whole genome shotgun (WGS) entry which is preliminary data.</text>
</comment>
<evidence type="ECO:0000313" key="2">
    <source>
        <dbReference type="Proteomes" id="UP000298416"/>
    </source>
</evidence>
<keyword evidence="2" id="KW-1185">Reference proteome</keyword>
<accession>A0A8X8WNC7</accession>
<evidence type="ECO:0008006" key="3">
    <source>
        <dbReference type="Google" id="ProtNLM"/>
    </source>
</evidence>